<dbReference type="SFLD" id="SFLDS00029">
    <property type="entry name" value="Radical_SAM"/>
    <property type="match status" value="1"/>
</dbReference>
<dbReference type="Gene3D" id="3.20.20.70">
    <property type="entry name" value="Aldolase class I"/>
    <property type="match status" value="1"/>
</dbReference>
<dbReference type="InterPro" id="IPR007197">
    <property type="entry name" value="rSAM"/>
</dbReference>
<accession>A0A841RJF2</accession>
<comment type="caution">
    <text evidence="7">The sequence shown here is derived from an EMBL/GenBank/DDBJ whole genome shotgun (WGS) entry which is preliminary data.</text>
</comment>
<comment type="cofactor">
    <cofactor evidence="1">
        <name>[4Fe-4S] cluster</name>
        <dbReference type="ChEBI" id="CHEBI:49883"/>
    </cofactor>
</comment>
<dbReference type="CDD" id="cd01335">
    <property type="entry name" value="Radical_SAM"/>
    <property type="match status" value="1"/>
</dbReference>
<dbReference type="InterPro" id="IPR050377">
    <property type="entry name" value="Radical_SAM_PqqE_MftC-like"/>
</dbReference>
<dbReference type="Proteomes" id="UP000587760">
    <property type="component" value="Unassembled WGS sequence"/>
</dbReference>
<dbReference type="EMBL" id="JACHGJ010000012">
    <property type="protein sequence ID" value="MBB6482422.1"/>
    <property type="molecule type" value="Genomic_DNA"/>
</dbReference>
<evidence type="ECO:0000256" key="5">
    <source>
        <dbReference type="ARBA" id="ARBA00023014"/>
    </source>
</evidence>
<dbReference type="GO" id="GO:0046872">
    <property type="term" value="F:metal ion binding"/>
    <property type="evidence" value="ECO:0007669"/>
    <property type="project" value="UniProtKB-KW"/>
</dbReference>
<name>A0A841RJF2_9SPIO</name>
<proteinExistence type="predicted"/>
<dbReference type="Pfam" id="PF04055">
    <property type="entry name" value="Radical_SAM"/>
    <property type="match status" value="1"/>
</dbReference>
<evidence type="ECO:0000313" key="8">
    <source>
        <dbReference type="Proteomes" id="UP000587760"/>
    </source>
</evidence>
<dbReference type="SFLD" id="SFLDG01067">
    <property type="entry name" value="SPASM/twitch_domain_containing"/>
    <property type="match status" value="1"/>
</dbReference>
<dbReference type="SUPFAM" id="SSF102114">
    <property type="entry name" value="Radical SAM enzymes"/>
    <property type="match status" value="1"/>
</dbReference>
<dbReference type="PROSITE" id="PS51918">
    <property type="entry name" value="RADICAL_SAM"/>
    <property type="match status" value="1"/>
</dbReference>
<dbReference type="GO" id="GO:0003824">
    <property type="term" value="F:catalytic activity"/>
    <property type="evidence" value="ECO:0007669"/>
    <property type="project" value="InterPro"/>
</dbReference>
<keyword evidence="3" id="KW-0479">Metal-binding</keyword>
<feature type="domain" description="Radical SAM core" evidence="6">
    <location>
        <begin position="1"/>
        <end position="215"/>
    </location>
</feature>
<dbReference type="PANTHER" id="PTHR11228">
    <property type="entry name" value="RADICAL SAM DOMAIN PROTEIN"/>
    <property type="match status" value="1"/>
</dbReference>
<dbReference type="InterPro" id="IPR058240">
    <property type="entry name" value="rSAM_sf"/>
</dbReference>
<dbReference type="InterPro" id="IPR013785">
    <property type="entry name" value="Aldolase_TIM"/>
</dbReference>
<evidence type="ECO:0000256" key="4">
    <source>
        <dbReference type="ARBA" id="ARBA00023004"/>
    </source>
</evidence>
<keyword evidence="8" id="KW-1185">Reference proteome</keyword>
<organism evidence="7 8">
    <name type="scientific">Spirochaeta isovalerica</name>
    <dbReference type="NCBI Taxonomy" id="150"/>
    <lineage>
        <taxon>Bacteria</taxon>
        <taxon>Pseudomonadati</taxon>
        <taxon>Spirochaetota</taxon>
        <taxon>Spirochaetia</taxon>
        <taxon>Spirochaetales</taxon>
        <taxon>Spirochaetaceae</taxon>
        <taxon>Spirochaeta</taxon>
    </lineage>
</organism>
<protein>
    <submittedName>
        <fullName evidence="7">MoaA/NifB/PqqE/SkfB family radical SAM enzyme</fullName>
    </submittedName>
</protein>
<dbReference type="RefSeq" id="WP_184748660.1">
    <property type="nucleotide sequence ID" value="NZ_JACHGJ010000012.1"/>
</dbReference>
<gene>
    <name evidence="7" type="ORF">HNR50_004121</name>
</gene>
<keyword evidence="2" id="KW-0949">S-adenosyl-L-methionine</keyword>
<sequence length="329" mass="36637">MEQHSLSLELTTHCQQNCLHCFARTDSTGFTHMPYSLALEAMDEGLAMGFERLHLTGGEIFLYPRLFDVIDEAQKRGYGSVFINTNGHLIDSEAAERLAERSNVEISLSLNGGEKHHDAIRGAGAYRAARRGLEKALEKEIPVHVFTVADRNNLEQIPRFADDLFKKHPKICDITFIQLRSGPEGEERKLSPEDYVSLVRMTALMVMGGYAVNILENPLSTALALKMGFSHLPPSLPISREGRILIFADGTIGDNHSSDRRFGPYEPGNLAGIYNSSRFAAVRTEGQEICACCPHIEDCRKGGLMKPSDQAHNTEPYDIPFCRKTMDLL</sequence>
<dbReference type="GO" id="GO:0051536">
    <property type="term" value="F:iron-sulfur cluster binding"/>
    <property type="evidence" value="ECO:0007669"/>
    <property type="project" value="UniProtKB-KW"/>
</dbReference>
<dbReference type="AlphaFoldDB" id="A0A841RJF2"/>
<evidence type="ECO:0000256" key="1">
    <source>
        <dbReference type="ARBA" id="ARBA00001966"/>
    </source>
</evidence>
<keyword evidence="5" id="KW-0411">Iron-sulfur</keyword>
<reference evidence="7 8" key="1">
    <citation type="submission" date="2020-08" db="EMBL/GenBank/DDBJ databases">
        <title>Genomic Encyclopedia of Type Strains, Phase IV (KMG-IV): sequencing the most valuable type-strain genomes for metagenomic binning, comparative biology and taxonomic classification.</title>
        <authorList>
            <person name="Goeker M."/>
        </authorList>
    </citation>
    <scope>NUCLEOTIDE SEQUENCE [LARGE SCALE GENOMIC DNA]</scope>
    <source>
        <strain evidence="7 8">DSM 2461</strain>
    </source>
</reference>
<evidence type="ECO:0000313" key="7">
    <source>
        <dbReference type="EMBL" id="MBB6482422.1"/>
    </source>
</evidence>
<evidence type="ECO:0000256" key="3">
    <source>
        <dbReference type="ARBA" id="ARBA00022723"/>
    </source>
</evidence>
<keyword evidence="4" id="KW-0408">Iron</keyword>
<evidence type="ECO:0000256" key="2">
    <source>
        <dbReference type="ARBA" id="ARBA00022691"/>
    </source>
</evidence>
<evidence type="ECO:0000259" key="6">
    <source>
        <dbReference type="PROSITE" id="PS51918"/>
    </source>
</evidence>
<dbReference type="PANTHER" id="PTHR11228:SF7">
    <property type="entry name" value="PQQA PEPTIDE CYCLASE"/>
    <property type="match status" value="1"/>
</dbReference>